<dbReference type="RefSeq" id="WP_267026214.1">
    <property type="nucleotide sequence ID" value="NZ_JAIFZO010000002.1"/>
</dbReference>
<evidence type="ECO:0000313" key="2">
    <source>
        <dbReference type="Proteomes" id="UP001165590"/>
    </source>
</evidence>
<dbReference type="EMBL" id="JAIFZO010000002">
    <property type="protein sequence ID" value="MCX4233260.1"/>
    <property type="molecule type" value="Genomic_DNA"/>
</dbReference>
<protein>
    <submittedName>
        <fullName evidence="1">Uncharacterized protein</fullName>
    </submittedName>
</protein>
<gene>
    <name evidence="1" type="ORF">K3769_10770</name>
</gene>
<sequence length="116" mass="13051">MGCEIERTPRALEIVCSPLQGSAVCLRHAHWSDGQDSAVPSWLHRGRRASAHDQIYERKKEYILRAKIIPTAPEAVCNPVRRPAVVDEFQGMLLAHLPTTGKPVILSHQYRMADSR</sequence>
<comment type="caution">
    <text evidence="1">The sequence shown here is derived from an EMBL/GenBank/DDBJ whole genome shotgun (WGS) entry which is preliminary data.</text>
</comment>
<name>A0ABT3V0J1_9ACTN</name>
<proteinExistence type="predicted"/>
<reference evidence="1" key="1">
    <citation type="journal article" date="2022" name="bioRxiv">
        <title>Discovery and biosynthetic assessment of Streptomyces ortus sp nov. isolated from a deep-sea sponge.</title>
        <authorList>
            <person name="Williams S.E."/>
        </authorList>
    </citation>
    <scope>NUCLEOTIDE SEQUENCE</scope>
    <source>
        <strain evidence="1">A15ISP2-DRY2</strain>
    </source>
</reference>
<organism evidence="1 2">
    <name type="scientific">Streptomyces ortus</name>
    <dbReference type="NCBI Taxonomy" id="2867268"/>
    <lineage>
        <taxon>Bacteria</taxon>
        <taxon>Bacillati</taxon>
        <taxon>Actinomycetota</taxon>
        <taxon>Actinomycetes</taxon>
        <taxon>Kitasatosporales</taxon>
        <taxon>Streptomycetaceae</taxon>
        <taxon>Streptomyces</taxon>
    </lineage>
</organism>
<accession>A0ABT3V0J1</accession>
<keyword evidence="2" id="KW-1185">Reference proteome</keyword>
<dbReference type="Proteomes" id="UP001165590">
    <property type="component" value="Unassembled WGS sequence"/>
</dbReference>
<evidence type="ECO:0000313" key="1">
    <source>
        <dbReference type="EMBL" id="MCX4233260.1"/>
    </source>
</evidence>